<keyword evidence="8" id="KW-1185">Reference proteome</keyword>
<gene>
    <name evidence="7" type="ORF">OH76DRAFT_1464387</name>
</gene>
<dbReference type="SUPFAM" id="SSF54495">
    <property type="entry name" value="UBC-like"/>
    <property type="match status" value="1"/>
</dbReference>
<evidence type="ECO:0000256" key="1">
    <source>
        <dbReference type="ARBA" id="ARBA00022676"/>
    </source>
</evidence>
<evidence type="ECO:0000313" key="7">
    <source>
        <dbReference type="EMBL" id="RDX48946.1"/>
    </source>
</evidence>
<feature type="compositionally biased region" description="Acidic residues" evidence="5">
    <location>
        <begin position="208"/>
        <end position="221"/>
    </location>
</feature>
<reference evidence="7 8" key="1">
    <citation type="journal article" date="2018" name="Biotechnol. Biofuels">
        <title>Integrative visual omics of the white-rot fungus Polyporus brumalis exposes the biotechnological potential of its oxidative enzymes for delignifying raw plant biomass.</title>
        <authorList>
            <person name="Miyauchi S."/>
            <person name="Rancon A."/>
            <person name="Drula E."/>
            <person name="Hage H."/>
            <person name="Chaduli D."/>
            <person name="Favel A."/>
            <person name="Grisel S."/>
            <person name="Henrissat B."/>
            <person name="Herpoel-Gimbert I."/>
            <person name="Ruiz-Duenas F.J."/>
            <person name="Chevret D."/>
            <person name="Hainaut M."/>
            <person name="Lin J."/>
            <person name="Wang M."/>
            <person name="Pangilinan J."/>
            <person name="Lipzen A."/>
            <person name="Lesage-Meessen L."/>
            <person name="Navarro D."/>
            <person name="Riley R."/>
            <person name="Grigoriev I.V."/>
            <person name="Zhou S."/>
            <person name="Raouche S."/>
            <person name="Rosso M.N."/>
        </authorList>
    </citation>
    <scope>NUCLEOTIDE SEQUENCE [LARGE SCALE GENOMIC DNA]</scope>
    <source>
        <strain evidence="7 8">BRFM 1820</strain>
    </source>
</reference>
<accession>A0A371D8U0</accession>
<evidence type="ECO:0000313" key="8">
    <source>
        <dbReference type="Proteomes" id="UP000256964"/>
    </source>
</evidence>
<dbReference type="OrthoDB" id="109543at2759"/>
<dbReference type="InterPro" id="IPR016135">
    <property type="entry name" value="UBQ-conjugating_enzyme/RWD"/>
</dbReference>
<protein>
    <recommendedName>
        <fullName evidence="6">UBC core domain-containing protein</fullName>
    </recommendedName>
</protein>
<dbReference type="CDD" id="cd23802">
    <property type="entry name" value="UBCc_UBE2Q"/>
    <property type="match status" value="1"/>
</dbReference>
<keyword evidence="3" id="KW-0548">Nucleotidyltransferase</keyword>
<dbReference type="InterPro" id="IPR000608">
    <property type="entry name" value="UBC"/>
</dbReference>
<dbReference type="AlphaFoldDB" id="A0A371D8U0"/>
<keyword evidence="1" id="KW-0328">Glycosyltransferase</keyword>
<organism evidence="7 8">
    <name type="scientific">Lentinus brumalis</name>
    <dbReference type="NCBI Taxonomy" id="2498619"/>
    <lineage>
        <taxon>Eukaryota</taxon>
        <taxon>Fungi</taxon>
        <taxon>Dikarya</taxon>
        <taxon>Basidiomycota</taxon>
        <taxon>Agaricomycotina</taxon>
        <taxon>Agaricomycetes</taxon>
        <taxon>Polyporales</taxon>
        <taxon>Polyporaceae</taxon>
        <taxon>Lentinus</taxon>
    </lineage>
</organism>
<dbReference type="SUPFAM" id="SSF56399">
    <property type="entry name" value="ADP-ribosylation"/>
    <property type="match status" value="1"/>
</dbReference>
<keyword evidence="4" id="KW-0520">NAD</keyword>
<evidence type="ECO:0000256" key="3">
    <source>
        <dbReference type="ARBA" id="ARBA00022695"/>
    </source>
</evidence>
<proteinExistence type="predicted"/>
<keyword evidence="2" id="KW-0808">Transferase</keyword>
<dbReference type="Gene3D" id="3.10.110.10">
    <property type="entry name" value="Ubiquitin Conjugating Enzyme"/>
    <property type="match status" value="1"/>
</dbReference>
<dbReference type="GO" id="GO:0016757">
    <property type="term" value="F:glycosyltransferase activity"/>
    <property type="evidence" value="ECO:0007669"/>
    <property type="project" value="UniProtKB-KW"/>
</dbReference>
<dbReference type="Proteomes" id="UP000256964">
    <property type="component" value="Unassembled WGS sequence"/>
</dbReference>
<dbReference type="SMART" id="SM00212">
    <property type="entry name" value="UBCc"/>
    <property type="match status" value="1"/>
</dbReference>
<feature type="domain" description="UBC core" evidence="6">
    <location>
        <begin position="950"/>
        <end position="1131"/>
    </location>
</feature>
<name>A0A371D8U0_9APHY</name>
<dbReference type="PROSITE" id="PS50127">
    <property type="entry name" value="UBC_2"/>
    <property type="match status" value="1"/>
</dbReference>
<dbReference type="GO" id="GO:0016779">
    <property type="term" value="F:nucleotidyltransferase activity"/>
    <property type="evidence" value="ECO:0007669"/>
    <property type="project" value="UniProtKB-KW"/>
</dbReference>
<dbReference type="EMBL" id="KZ857408">
    <property type="protein sequence ID" value="RDX48946.1"/>
    <property type="molecule type" value="Genomic_DNA"/>
</dbReference>
<evidence type="ECO:0000256" key="4">
    <source>
        <dbReference type="ARBA" id="ARBA00023027"/>
    </source>
</evidence>
<evidence type="ECO:0000256" key="5">
    <source>
        <dbReference type="SAM" id="MobiDB-lite"/>
    </source>
</evidence>
<dbReference type="PANTHER" id="PTHR21328">
    <property type="entry name" value="POLY ADP-RIBOSE POLYMERASE FAMILY, MEMBER PARP"/>
    <property type="match status" value="1"/>
</dbReference>
<dbReference type="STRING" id="139420.A0A371D8U0"/>
<evidence type="ECO:0000256" key="2">
    <source>
        <dbReference type="ARBA" id="ARBA00022679"/>
    </source>
</evidence>
<dbReference type="InterPro" id="IPR051838">
    <property type="entry name" value="ARTD_PARP"/>
</dbReference>
<feature type="region of interest" description="Disordered" evidence="5">
    <location>
        <begin position="199"/>
        <end position="222"/>
    </location>
</feature>
<evidence type="ECO:0000259" key="6">
    <source>
        <dbReference type="PROSITE" id="PS50127"/>
    </source>
</evidence>
<sequence length="1131" mass="126909">MPPDDDSPLESVRPSFAIAAVNLARLTGNTTTVLPMALLDCAALGPDVMQGYRREDGTYDHLSQEDLTRCLRAREMLVEGRLQVFNAIFNSTVFWSWRSLQNHMYDCEREADAEERVAPGEEDGSFDCVIAHSEGKHVATLTFLVSEASEYPSDHTFFCSSQEDLPGYVLRVIGTIHEDGSATIQKTLMRLLEKLAKGMATSENNSQTDDDVEDEDLEDDKNDAGVYNVDDDMGMLGAQPGSSKFDKYLLQRHFNEIVAYEYYPDIIPFGASDFALSVSLPAKSLADTISPRALMAWDKQLLSRAQYLTLLVSELRGVYPFVEHDATFTHSAHFHGVAPQFRVGLTSDYKPTQADVSEAIRKFGLKEEFNAQPPPVPVKKPDFRAAYEDQAIEDSEAAKEEPAGAAGEHVAGFRSFSLSSSLESLLNGHFLRILQLRVQYKLGWATAEALCWEVEKTQQPVGDIMRLRGEHIRREDAVDVYLSQSYILPADPLLECDPVEPINIPLVAFSYLMRRLTLCTRYCLVCHQPLQEDLSALKPYVCSSRLCTYQYYSLNRGPSLEYEICANPGAVDLLVSLAYIALAEAANDAPLPVGMGLRVPCRSAPAAKMGSDGLFDFNKLSHDNLIDQLPPIANIKKHLEQPCKTGRAKPRLQDIDKSVPQAAWSVLRWCVASCTAHLEELQSEEEQVKNIGPEWKQFRFSVGAPDAEAKHRRAIVQAQAESTRAREYPSLYAFHGSPTKNWHSIIRHGLWFKHIANGRSEGNGKRIHYYCWRNSASGIASCVALTEVVNLPSKFVYNREHFVVDKTDWIICRYLLVMGWSDWSPNVTLNYFQMIDRGPQEAPEQDADDSIPYVKMDPTYPPMMGVERIRIPEPTHALEKILAARREEFFPVNYDEDDLAIFNAVPPIQAMHPAGEVGVVSIESDWQHDREWVLKAIEHIAPPPTESSIQATAALQRELKALLQEQKTAKSLKELGWYIPTDLIGDNLYQWIVELHSFNKDLPIAKEMDQRGVNSLVFEIRFPAGFPHAPPFFRILKPRFLPFSQGGGGHVTLGGAMCLDLLTADGWLLGYSISAVLLQVKLAISSLDPKPAHLAPNWDTPYRMQEAMEGFKRAANFHGWKIPQDFDRIAL</sequence>